<dbReference type="SMART" id="SM00490">
    <property type="entry name" value="HELICc"/>
    <property type="match status" value="1"/>
</dbReference>
<dbReference type="Pfam" id="PF08482">
    <property type="entry name" value="HrpB_C"/>
    <property type="match status" value="1"/>
</dbReference>
<dbReference type="CDD" id="cd17917">
    <property type="entry name" value="DEXHc_RHA-like"/>
    <property type="match status" value="1"/>
</dbReference>
<evidence type="ECO:0000256" key="4">
    <source>
        <dbReference type="ARBA" id="ARBA00022840"/>
    </source>
</evidence>
<dbReference type="PROSITE" id="PS51194">
    <property type="entry name" value="HELICASE_CTER"/>
    <property type="match status" value="1"/>
</dbReference>
<dbReference type="InterPro" id="IPR027417">
    <property type="entry name" value="P-loop_NTPase"/>
</dbReference>
<evidence type="ECO:0000256" key="1">
    <source>
        <dbReference type="ARBA" id="ARBA00022741"/>
    </source>
</evidence>
<dbReference type="OrthoDB" id="9805617at2"/>
<dbReference type="GO" id="GO:0004386">
    <property type="term" value="F:helicase activity"/>
    <property type="evidence" value="ECO:0007669"/>
    <property type="project" value="UniProtKB-KW"/>
</dbReference>
<dbReference type="Gene3D" id="1.20.120.1080">
    <property type="match status" value="1"/>
</dbReference>
<accession>A0A098G3C2</accession>
<dbReference type="Pfam" id="PF00271">
    <property type="entry name" value="Helicase_C"/>
    <property type="match status" value="1"/>
</dbReference>
<dbReference type="AlphaFoldDB" id="A0A098G3C2"/>
<dbReference type="SMART" id="SM00847">
    <property type="entry name" value="HA2"/>
    <property type="match status" value="1"/>
</dbReference>
<dbReference type="InterPro" id="IPR001650">
    <property type="entry name" value="Helicase_C-like"/>
</dbReference>
<sequence>MKISTEGTIILKAGSTHLPIDDFIDDILQKVTSHTNLVITAAPGAGKTTRLPPELLSVVAGKILVLEPRRMASIAAAHRVAEENNWLVGEEVGYQVRFVNKTSHKTRLIYMTEALLARHMIYHPELEDVDIVILDEFHERSLYVDLTLGLIRELQELGHHIKIVVMSATLEAEKIAEYLGNCPVISVPGKLFELTVRYQKSTQLLTPQYQFYEHLSQVIKEAQRQTDKDILVFLPGTREIERAKGNLLDWKESKKIEVITLHGSLPLEAQRIALQKSSAQRIILATNIAESSVTLDGVDTVIDSGLVKIMKQDLRTGFSRLEISRISLASAIQRAGRAARQFPGVCYRMWNQHDESSFVKTSIPEILRSDLSDSLLFLANQHISNFQNFSWFERPPRVNIERATFSLQATGAIKNNNELTSIGRQLLDFPLPLRLGRLLIAGIENNCIDLAAKIAALLQERDILRKEMTNHFQADHFECDVAARLKILNKFLKDGSSHEGHFTILQTVAQSYQQILDLAKKLKKAEPPAYREEDEARQLLLMLSFGDRLCRRRKNSGRALMVGGRGVKLSDRTLVKRSEFFIALNGFEESGEAETLINQASGINKEFLFKYFSDNIIQKRDIIFEAEKSQFYQREFKTLWDLPIEEPIFSLATSVHVAEKLPDILTDNWASTLKKNENLHEWYQKIIFLRFHKALIPPHIQDELESLFDGDALKKSFCLTVFRQACLGESKMTFVLQKNLVYFFELNISETLRSILQTELPNKLKVPSGSMISIHYSTVEHPFLRVRIQEVFGWEETPKILFQSVSIVLHLLGPNFRPVQVTSDLESFWQNGYSEIRKELRIRYPKHQWPLNPADGIAHAKGSRRK</sequence>
<organism evidence="8 9">
    <name type="scientific">Legionella fallonii LLAP-10</name>
    <dbReference type="NCBI Taxonomy" id="1212491"/>
    <lineage>
        <taxon>Bacteria</taxon>
        <taxon>Pseudomonadati</taxon>
        <taxon>Pseudomonadota</taxon>
        <taxon>Gammaproteobacteria</taxon>
        <taxon>Legionellales</taxon>
        <taxon>Legionellaceae</taxon>
        <taxon>Legionella</taxon>
    </lineage>
</organism>
<name>A0A098G3C2_9GAMM</name>
<dbReference type="InterPro" id="IPR010225">
    <property type="entry name" value="HrpB"/>
</dbReference>
<keyword evidence="3 8" id="KW-0347">Helicase</keyword>
<dbReference type="InterPro" id="IPR011545">
    <property type="entry name" value="DEAD/DEAH_box_helicase_dom"/>
</dbReference>
<dbReference type="InterPro" id="IPR013689">
    <property type="entry name" value="RNA_helicase_ATP-dep_HrpB_C"/>
</dbReference>
<evidence type="ECO:0000256" key="2">
    <source>
        <dbReference type="ARBA" id="ARBA00022801"/>
    </source>
</evidence>
<reference evidence="9" key="1">
    <citation type="submission" date="2014-09" db="EMBL/GenBank/DDBJ databases">
        <authorList>
            <person name="Gomez-Valero L."/>
        </authorList>
    </citation>
    <scope>NUCLEOTIDE SEQUENCE [LARGE SCALE GENOMIC DNA]</scope>
    <source>
        <strain evidence="9">ATCC700992</strain>
    </source>
</reference>
<evidence type="ECO:0000259" key="7">
    <source>
        <dbReference type="PROSITE" id="PS51194"/>
    </source>
</evidence>
<keyword evidence="1" id="KW-0547">Nucleotide-binding</keyword>
<dbReference type="SMART" id="SM00487">
    <property type="entry name" value="DEXDc"/>
    <property type="match status" value="1"/>
</dbReference>
<dbReference type="Pfam" id="PF00270">
    <property type="entry name" value="DEAD"/>
    <property type="match status" value="1"/>
</dbReference>
<dbReference type="CDD" id="cd18791">
    <property type="entry name" value="SF2_C_RHA"/>
    <property type="match status" value="1"/>
</dbReference>
<feature type="domain" description="Helicase C-terminal" evidence="7">
    <location>
        <begin position="210"/>
        <end position="384"/>
    </location>
</feature>
<keyword evidence="5" id="KW-0175">Coiled coil</keyword>
<protein>
    <submittedName>
        <fullName evidence="8">Helicase</fullName>
    </submittedName>
</protein>
<keyword evidence="9" id="KW-1185">Reference proteome</keyword>
<keyword evidence="2" id="KW-0378">Hydrolase</keyword>
<dbReference type="PANTHER" id="PTHR43519">
    <property type="entry name" value="ATP-DEPENDENT RNA HELICASE HRPB"/>
    <property type="match status" value="1"/>
</dbReference>
<dbReference type="PROSITE" id="PS51192">
    <property type="entry name" value="HELICASE_ATP_BIND_1"/>
    <property type="match status" value="1"/>
</dbReference>
<dbReference type="InterPro" id="IPR007502">
    <property type="entry name" value="Helicase-assoc_dom"/>
</dbReference>
<dbReference type="STRING" id="1212491.LFA_1551"/>
<dbReference type="PANTHER" id="PTHR43519:SF1">
    <property type="entry name" value="ATP-DEPENDENT RNA HELICASE HRPB"/>
    <property type="match status" value="1"/>
</dbReference>
<dbReference type="RefSeq" id="WP_045095537.1">
    <property type="nucleotide sequence ID" value="NZ_LN614827.1"/>
</dbReference>
<dbReference type="KEGG" id="lfa:LFA_1551"/>
<gene>
    <name evidence="8" type="ORF">LFA_1551</name>
</gene>
<dbReference type="SUPFAM" id="SSF52540">
    <property type="entry name" value="P-loop containing nucleoside triphosphate hydrolases"/>
    <property type="match status" value="1"/>
</dbReference>
<dbReference type="Proteomes" id="UP000032430">
    <property type="component" value="Chromosome I"/>
</dbReference>
<feature type="domain" description="Helicase ATP-binding" evidence="6">
    <location>
        <begin position="28"/>
        <end position="188"/>
    </location>
</feature>
<evidence type="ECO:0000259" key="6">
    <source>
        <dbReference type="PROSITE" id="PS51192"/>
    </source>
</evidence>
<dbReference type="InterPro" id="IPR014001">
    <property type="entry name" value="Helicase_ATP-bd"/>
</dbReference>
<evidence type="ECO:0000313" key="8">
    <source>
        <dbReference type="EMBL" id="CEG56963.1"/>
    </source>
</evidence>
<dbReference type="HOGENOM" id="CLU_001832_5_6_6"/>
<feature type="coiled-coil region" evidence="5">
    <location>
        <begin position="440"/>
        <end position="467"/>
    </location>
</feature>
<dbReference type="NCBIfam" id="TIGR01970">
    <property type="entry name" value="DEAH_box_HrpB"/>
    <property type="match status" value="1"/>
</dbReference>
<dbReference type="PIRSF" id="PIRSF005496">
    <property type="entry name" value="ATP_hel_hrpB"/>
    <property type="match status" value="1"/>
</dbReference>
<dbReference type="GO" id="GO:0005524">
    <property type="term" value="F:ATP binding"/>
    <property type="evidence" value="ECO:0007669"/>
    <property type="project" value="UniProtKB-KW"/>
</dbReference>
<evidence type="ECO:0000313" key="9">
    <source>
        <dbReference type="Proteomes" id="UP000032430"/>
    </source>
</evidence>
<dbReference type="GO" id="GO:0016787">
    <property type="term" value="F:hydrolase activity"/>
    <property type="evidence" value="ECO:0007669"/>
    <property type="project" value="UniProtKB-KW"/>
</dbReference>
<dbReference type="GO" id="GO:0003676">
    <property type="term" value="F:nucleic acid binding"/>
    <property type="evidence" value="ECO:0007669"/>
    <property type="project" value="InterPro"/>
</dbReference>
<dbReference type="Gene3D" id="3.40.50.300">
    <property type="entry name" value="P-loop containing nucleotide triphosphate hydrolases"/>
    <property type="match status" value="2"/>
</dbReference>
<dbReference type="EMBL" id="LN614827">
    <property type="protein sequence ID" value="CEG56963.1"/>
    <property type="molecule type" value="Genomic_DNA"/>
</dbReference>
<evidence type="ECO:0000256" key="3">
    <source>
        <dbReference type="ARBA" id="ARBA00022806"/>
    </source>
</evidence>
<proteinExistence type="predicted"/>
<evidence type="ECO:0000256" key="5">
    <source>
        <dbReference type="SAM" id="Coils"/>
    </source>
</evidence>
<keyword evidence="4" id="KW-0067">ATP-binding</keyword>